<protein>
    <submittedName>
        <fullName evidence="2">Uncharacterized protein</fullName>
    </submittedName>
</protein>
<proteinExistence type="predicted"/>
<dbReference type="PANTHER" id="PTHR41747:SF1">
    <property type="entry name" value="CHROMOSOME UNDETERMINED SCAFFOLD_128, WHOLE GENOME SHOTGUN SEQUENCE"/>
    <property type="match status" value="1"/>
</dbReference>
<dbReference type="PANTHER" id="PTHR41747">
    <property type="entry name" value="CHROMOSOME UNDETERMINED SCAFFOLD_128, WHOLE GENOME SHOTGUN SEQUENCE"/>
    <property type="match status" value="1"/>
</dbReference>
<organism evidence="2">
    <name type="scientific">Spongospora subterranea</name>
    <dbReference type="NCBI Taxonomy" id="70186"/>
    <lineage>
        <taxon>Eukaryota</taxon>
        <taxon>Sar</taxon>
        <taxon>Rhizaria</taxon>
        <taxon>Endomyxa</taxon>
        <taxon>Phytomyxea</taxon>
        <taxon>Plasmodiophorida</taxon>
        <taxon>Plasmodiophoridae</taxon>
        <taxon>Spongospora</taxon>
    </lineage>
</organism>
<feature type="non-terminal residue" evidence="2">
    <location>
        <position position="1"/>
    </location>
</feature>
<feature type="coiled-coil region" evidence="1">
    <location>
        <begin position="172"/>
        <end position="199"/>
    </location>
</feature>
<dbReference type="AlphaFoldDB" id="A0A0H5RF68"/>
<evidence type="ECO:0000313" key="2">
    <source>
        <dbReference type="EMBL" id="CRZ12356.1"/>
    </source>
</evidence>
<reference evidence="2" key="1">
    <citation type="submission" date="2015-04" db="EMBL/GenBank/DDBJ databases">
        <title>The genome sequence of the plant pathogenic Rhizarian Plasmodiophora brassicae reveals insights in its biotrophic life cycle and the origin of chitin synthesis.</title>
        <authorList>
            <person name="Schwelm A."/>
            <person name="Fogelqvist J."/>
            <person name="Knaust A."/>
            <person name="Julke S."/>
            <person name="Lilja T."/>
            <person name="Dhandapani V."/>
            <person name="Bonilla-Rosso G."/>
            <person name="Karlsson M."/>
            <person name="Shevchenko A."/>
            <person name="Choi S.R."/>
            <person name="Kim H.G."/>
            <person name="Park J.Y."/>
            <person name="Lim Y.P."/>
            <person name="Ludwig-Muller J."/>
            <person name="Dixelius C."/>
        </authorList>
    </citation>
    <scope>NUCLEOTIDE SEQUENCE</scope>
    <source>
        <tissue evidence="2">Potato root galls</tissue>
    </source>
</reference>
<name>A0A0H5RF68_9EUKA</name>
<evidence type="ECO:0000256" key="1">
    <source>
        <dbReference type="SAM" id="Coils"/>
    </source>
</evidence>
<dbReference type="EMBL" id="HACM01011914">
    <property type="protein sequence ID" value="CRZ12356.1"/>
    <property type="molecule type" value="Transcribed_RNA"/>
</dbReference>
<accession>A0A0H5RF68</accession>
<sequence>LKQEQRKEKEKTHEQIRLKNFKERSAYVRRRICEAVKGENSELTEREAERLFSAPLSELKRDMAAKVAATKPAWSMTEEEGESAKRKDIEQLMEFANNLNLATYLQDLEMQQLVRSVKQRVAIIEGHGFSSDTEAAKARRQALWESDAVATSINLKADALPVVEGVDVPVPREMESDDKEKLEDLVKECRDNVSSMKQIHSKTSLKHVIDLVTKENSTGVEVIGARELSYDELPTPKIVNVNAGSTGRHQQDKIATHVSMLPYLHRNPAV</sequence>
<keyword evidence="1" id="KW-0175">Coiled coil</keyword>